<dbReference type="EMBL" id="LT962688">
    <property type="protein sequence ID" value="SOR27143.1"/>
    <property type="molecule type" value="Genomic_DNA"/>
</dbReference>
<dbReference type="Gene3D" id="2.130.10.130">
    <property type="entry name" value="Integrin alpha, N-terminal"/>
    <property type="match status" value="1"/>
</dbReference>
<sequence>MTTRLLPVASLSQVNQIDNGFSQNNPSAAYLQGGNWIVSWNNAAFSNIEAQLFGFAFNTAGQEFALTGPRAQNASLAGLTSGGLAAVYQSGGTTSVNRYNIDNQAVSYAATENITASRSTDDLSISGLPGNGYVVAYEGLGVSGTDRGGIYAAIWNGFTINTITVASNTFFETGFSFQRQWTATNRTDPSMSAAANGTFVVAYQSQSDGNTVRPPDQLGYSIFTSNGEGLNSGLLSSSFGEREQYEVDTAALSNDRFVFTWTDTDRGQTDIHAAVVDSRGTVIRGDFLVNEYVTGNQTNSTVAALDDGGFFVSWFDNARNMIVGETYDANGSAVGSNVLIANAVSVDSMDLINIGGRRLALAYDRIAAGDTDIAGAIIGPRSTTSVNGDTNTDIIWHNTGGQTALWAMSGNEILFGNNFISSNGTTVAPGSDWSVAGTGDFNSDSTTDVLWRNVDGSIDIWTMGGGPLANQIVASNHVTVGNTPVRLGPEWQVADTADFTGDGASEILWRNSNTGRLDVWTMFGSQLVGSNPITASNTVVAPGSDWSIAAATDLTGDGRADILWRNASGALDLWTMNGAQLVVSANVTAGGSIVAPGPDWSIAAVNDFTGNGHADLLWRNTNGQVDLWTMNGAQLVRSDHVTAGGLSVAPGSDWHVAGSGDFNGDGYADVLWQNDNGSVDIWNMNGAQLTASNHVTQQGFGAVSLDASWMVVG</sequence>
<evidence type="ECO:0008006" key="4">
    <source>
        <dbReference type="Google" id="ProtNLM"/>
    </source>
</evidence>
<protein>
    <recommendedName>
        <fullName evidence="4">FG-GAP repeat protein</fullName>
    </recommendedName>
</protein>
<dbReference type="PANTHER" id="PTHR46580">
    <property type="entry name" value="SENSOR KINASE-RELATED"/>
    <property type="match status" value="1"/>
</dbReference>
<gene>
    <name evidence="2" type="ORF">TK0001_0541</name>
</gene>
<dbReference type="Proteomes" id="UP000233769">
    <property type="component" value="Chromosome tk0001"/>
</dbReference>
<keyword evidence="1" id="KW-0732">Signal</keyword>
<dbReference type="InterPro" id="IPR028994">
    <property type="entry name" value="Integrin_alpha_N"/>
</dbReference>
<dbReference type="InterPro" id="IPR013517">
    <property type="entry name" value="FG-GAP"/>
</dbReference>
<evidence type="ECO:0000313" key="2">
    <source>
        <dbReference type="EMBL" id="SOR27143.1"/>
    </source>
</evidence>
<evidence type="ECO:0000313" key="3">
    <source>
        <dbReference type="Proteomes" id="UP000233769"/>
    </source>
</evidence>
<reference evidence="3" key="1">
    <citation type="submission" date="2017-10" db="EMBL/GenBank/DDBJ databases">
        <authorList>
            <person name="Regsiter A."/>
            <person name="William W."/>
        </authorList>
    </citation>
    <scope>NUCLEOTIDE SEQUENCE [LARGE SCALE GENOMIC DNA]</scope>
</reference>
<accession>A0A2N9AIJ9</accession>
<dbReference type="AlphaFoldDB" id="A0A2N9AIJ9"/>
<dbReference type="Pfam" id="PF13517">
    <property type="entry name" value="FG-GAP_3"/>
    <property type="match status" value="2"/>
</dbReference>
<dbReference type="PANTHER" id="PTHR46580:SF2">
    <property type="entry name" value="MAM DOMAIN-CONTAINING PROTEIN"/>
    <property type="match status" value="1"/>
</dbReference>
<name>A0A2N9AIJ9_METEX</name>
<proteinExistence type="predicted"/>
<organism evidence="2 3">
    <name type="scientific">Methylorubrum extorquens</name>
    <name type="common">Methylobacterium dichloromethanicum</name>
    <name type="synonym">Methylobacterium extorquens</name>
    <dbReference type="NCBI Taxonomy" id="408"/>
    <lineage>
        <taxon>Bacteria</taxon>
        <taxon>Pseudomonadati</taxon>
        <taxon>Pseudomonadota</taxon>
        <taxon>Alphaproteobacteria</taxon>
        <taxon>Hyphomicrobiales</taxon>
        <taxon>Methylobacteriaceae</taxon>
        <taxon>Methylorubrum</taxon>
    </lineage>
</organism>
<evidence type="ECO:0000256" key="1">
    <source>
        <dbReference type="ARBA" id="ARBA00022729"/>
    </source>
</evidence>
<dbReference type="SUPFAM" id="SSF69318">
    <property type="entry name" value="Integrin alpha N-terminal domain"/>
    <property type="match status" value="1"/>
</dbReference>